<dbReference type="EMBL" id="KN847378">
    <property type="protein sequence ID" value="KIW36063.1"/>
    <property type="molecule type" value="Genomic_DNA"/>
</dbReference>
<dbReference type="Gene3D" id="3.30.160.20">
    <property type="match status" value="1"/>
</dbReference>
<dbReference type="GeneID" id="27363717"/>
<protein>
    <recommendedName>
        <fullName evidence="2">DRBM domain-containing protein</fullName>
    </recommendedName>
</protein>
<feature type="domain" description="DRBM" evidence="2">
    <location>
        <begin position="169"/>
        <end position="233"/>
    </location>
</feature>
<evidence type="ECO:0000313" key="3">
    <source>
        <dbReference type="EMBL" id="KIW36063.1"/>
    </source>
</evidence>
<accession>A0A0D2CYE9</accession>
<evidence type="ECO:0000313" key="4">
    <source>
        <dbReference type="Proteomes" id="UP000053342"/>
    </source>
</evidence>
<proteinExistence type="predicted"/>
<dbReference type="SMART" id="SM00358">
    <property type="entry name" value="DSRM"/>
    <property type="match status" value="1"/>
</dbReference>
<reference evidence="3 4" key="1">
    <citation type="submission" date="2015-01" db="EMBL/GenBank/DDBJ databases">
        <title>The Genome Sequence of Exophiala oligosperma CBS72588.</title>
        <authorList>
            <consortium name="The Broad Institute Genomics Platform"/>
            <person name="Cuomo C."/>
            <person name="de Hoog S."/>
            <person name="Gorbushina A."/>
            <person name="Stielow B."/>
            <person name="Teixiera M."/>
            <person name="Abouelleil A."/>
            <person name="Chapman S.B."/>
            <person name="Priest M."/>
            <person name="Young S.K."/>
            <person name="Wortman J."/>
            <person name="Nusbaum C."/>
            <person name="Birren B."/>
        </authorList>
    </citation>
    <scope>NUCLEOTIDE SEQUENCE [LARGE SCALE GENOMIC DNA]</scope>
    <source>
        <strain evidence="3 4">CBS 72588</strain>
    </source>
</reference>
<evidence type="ECO:0000259" key="2">
    <source>
        <dbReference type="PROSITE" id="PS50137"/>
    </source>
</evidence>
<keyword evidence="4" id="KW-1185">Reference proteome</keyword>
<dbReference type="OrthoDB" id="3863606at2759"/>
<dbReference type="RefSeq" id="XP_016256279.1">
    <property type="nucleotide sequence ID" value="XM_016413353.1"/>
</dbReference>
<dbReference type="AlphaFoldDB" id="A0A0D2CYE9"/>
<dbReference type="GO" id="GO:0003723">
    <property type="term" value="F:RNA binding"/>
    <property type="evidence" value="ECO:0007669"/>
    <property type="project" value="UniProtKB-UniRule"/>
</dbReference>
<organism evidence="3 4">
    <name type="scientific">Exophiala oligosperma</name>
    <dbReference type="NCBI Taxonomy" id="215243"/>
    <lineage>
        <taxon>Eukaryota</taxon>
        <taxon>Fungi</taxon>
        <taxon>Dikarya</taxon>
        <taxon>Ascomycota</taxon>
        <taxon>Pezizomycotina</taxon>
        <taxon>Eurotiomycetes</taxon>
        <taxon>Chaetothyriomycetidae</taxon>
        <taxon>Chaetothyriales</taxon>
        <taxon>Herpotrichiellaceae</taxon>
        <taxon>Exophiala</taxon>
    </lineage>
</organism>
<dbReference type="Pfam" id="PF00035">
    <property type="entry name" value="dsrm"/>
    <property type="match status" value="1"/>
</dbReference>
<dbReference type="SUPFAM" id="SSF54768">
    <property type="entry name" value="dsRNA-binding domain-like"/>
    <property type="match status" value="1"/>
</dbReference>
<evidence type="ECO:0000256" key="1">
    <source>
        <dbReference type="PROSITE-ProRule" id="PRU00266"/>
    </source>
</evidence>
<keyword evidence="1" id="KW-0694">RNA-binding</keyword>
<dbReference type="HOGENOM" id="CLU_1094309_0_0_1"/>
<sequence length="235" mass="26135">MATSAPSTTADSRSSMTYDMGFGDSDDDDFSMNGDHADLNVDYWFGKKYFECVIAQHLLHSEAFTGDMAMIDRQWTTTLHSYPYRQVLQRLSGMNDDSHDFIGDSSAGHAFHALVTEVGRTVRIGPREGQARLLQRLRQPLPRPTRGTSAGYWHNLNDSDVLPGSDPGKFASALNEYGQQHGFVTSYEYETSPGNMQCIAVALCGEETFRASGRNKKVARHAAAYHACRHFGIRV</sequence>
<name>A0A0D2CYE9_9EURO</name>
<gene>
    <name evidence="3" type="ORF">PV06_11643</name>
</gene>
<dbReference type="PROSITE" id="PS50137">
    <property type="entry name" value="DS_RBD"/>
    <property type="match status" value="1"/>
</dbReference>
<dbReference type="VEuPathDB" id="FungiDB:PV06_11643"/>
<dbReference type="Proteomes" id="UP000053342">
    <property type="component" value="Unassembled WGS sequence"/>
</dbReference>
<dbReference type="InterPro" id="IPR014720">
    <property type="entry name" value="dsRBD_dom"/>
</dbReference>